<evidence type="ECO:0000313" key="8">
    <source>
        <dbReference type="EMBL" id="OJJ05138.1"/>
    </source>
</evidence>
<dbReference type="PROSITE" id="PS00463">
    <property type="entry name" value="ZN2_CY6_FUNGAL_1"/>
    <property type="match status" value="1"/>
</dbReference>
<keyword evidence="9" id="KW-1185">Reference proteome</keyword>
<dbReference type="Pfam" id="PF04082">
    <property type="entry name" value="Fungal_trans"/>
    <property type="match status" value="1"/>
</dbReference>
<sequence>MDTPDSSSAHSVCADTRYKRPRSSIACRLCRSRKVRCDAAVSGSPCTNCSLDQVPCEIVPGRRRLRKAPVVQSHFQSPLPAYIQPVPSHIGDDELTYLRAKGALRLHSPAVRDKLWRSYFELVHPSLPVLDRAATVASLKATAGSAKISLLLFHCVMLSSRLFLDAHEGRHTKPASLRAMFDRVRVLFDMGYETDRTVLIQCLLLMSLYPQPIDSPKSSLNLIAQAVSHAYVLGLHRNPARFSEDAYERSRRKQLWWSLYIRERMVLLDHGSPWIINDRDLDVPMLTLDDFALDPLGSDMNTKDIFTPEHNASYHRKLALMLIERSKLAVIIGNLAPISTNITDKRDQPWPSIHPGVSDSAEVLKAGQLLDKWVASLPMEIACLQPNSYAEGQRDTNSLLSVHITSLMLLYHIASNHWAVLRWFQVSSPTLDVSEYSIKSLWTTTWPIIHLIDNPPAQQPFAHIQLLAPSLVRPLLLCAMLNRSTPFWLRLSSDTGYIPSLFERIGDTDPYFKQAVDYARNSSGQTLTPAQTQTPLTPASRSSGGDEKLELDTSTLSPDTGVDMFGDMLNFYPSDIDIAGLEVPFTDEVPLADEMFLALEAGIVA</sequence>
<evidence type="ECO:0000259" key="7">
    <source>
        <dbReference type="PROSITE" id="PS50048"/>
    </source>
</evidence>
<proteinExistence type="predicted"/>
<dbReference type="VEuPathDB" id="FungiDB:ASPVEDRAFT_44662"/>
<dbReference type="RefSeq" id="XP_040670900.1">
    <property type="nucleotide sequence ID" value="XM_040813103.1"/>
</dbReference>
<dbReference type="STRING" id="1036611.A0A1L9PUC7"/>
<keyword evidence="2" id="KW-0805">Transcription regulation</keyword>
<evidence type="ECO:0000256" key="1">
    <source>
        <dbReference type="ARBA" id="ARBA00022723"/>
    </source>
</evidence>
<keyword evidence="5" id="KW-0539">Nucleus</keyword>
<dbReference type="SUPFAM" id="SSF57701">
    <property type="entry name" value="Zn2/Cys6 DNA-binding domain"/>
    <property type="match status" value="1"/>
</dbReference>
<dbReference type="EMBL" id="KV878132">
    <property type="protein sequence ID" value="OJJ05138.1"/>
    <property type="molecule type" value="Genomic_DNA"/>
</dbReference>
<protein>
    <recommendedName>
        <fullName evidence="7">Zn(2)-C6 fungal-type domain-containing protein</fullName>
    </recommendedName>
</protein>
<feature type="region of interest" description="Disordered" evidence="6">
    <location>
        <begin position="523"/>
        <end position="558"/>
    </location>
</feature>
<dbReference type="AlphaFoldDB" id="A0A1L9PUC7"/>
<evidence type="ECO:0000256" key="6">
    <source>
        <dbReference type="SAM" id="MobiDB-lite"/>
    </source>
</evidence>
<dbReference type="SMART" id="SM00066">
    <property type="entry name" value="GAL4"/>
    <property type="match status" value="1"/>
</dbReference>
<dbReference type="GO" id="GO:0006351">
    <property type="term" value="P:DNA-templated transcription"/>
    <property type="evidence" value="ECO:0007669"/>
    <property type="project" value="InterPro"/>
</dbReference>
<evidence type="ECO:0000256" key="2">
    <source>
        <dbReference type="ARBA" id="ARBA00023015"/>
    </source>
</evidence>
<dbReference type="CDD" id="cd12148">
    <property type="entry name" value="fungal_TF_MHR"/>
    <property type="match status" value="1"/>
</dbReference>
<reference evidence="9" key="1">
    <citation type="journal article" date="2017" name="Genome Biol.">
        <title>Comparative genomics reveals high biological diversity and specific adaptations in the industrially and medically important fungal genus Aspergillus.</title>
        <authorList>
            <person name="de Vries R.P."/>
            <person name="Riley R."/>
            <person name="Wiebenga A."/>
            <person name="Aguilar-Osorio G."/>
            <person name="Amillis S."/>
            <person name="Uchima C.A."/>
            <person name="Anderluh G."/>
            <person name="Asadollahi M."/>
            <person name="Askin M."/>
            <person name="Barry K."/>
            <person name="Battaglia E."/>
            <person name="Bayram O."/>
            <person name="Benocci T."/>
            <person name="Braus-Stromeyer S.A."/>
            <person name="Caldana C."/>
            <person name="Canovas D."/>
            <person name="Cerqueira G.C."/>
            <person name="Chen F."/>
            <person name="Chen W."/>
            <person name="Choi C."/>
            <person name="Clum A."/>
            <person name="Dos Santos R.A."/>
            <person name="Damasio A.R."/>
            <person name="Diallinas G."/>
            <person name="Emri T."/>
            <person name="Fekete E."/>
            <person name="Flipphi M."/>
            <person name="Freyberg S."/>
            <person name="Gallo A."/>
            <person name="Gournas C."/>
            <person name="Habgood R."/>
            <person name="Hainaut M."/>
            <person name="Harispe M.L."/>
            <person name="Henrissat B."/>
            <person name="Hilden K.S."/>
            <person name="Hope R."/>
            <person name="Hossain A."/>
            <person name="Karabika E."/>
            <person name="Karaffa L."/>
            <person name="Karanyi Z."/>
            <person name="Krasevec N."/>
            <person name="Kuo A."/>
            <person name="Kusch H."/>
            <person name="LaButti K."/>
            <person name="Lagendijk E.L."/>
            <person name="Lapidus A."/>
            <person name="Levasseur A."/>
            <person name="Lindquist E."/>
            <person name="Lipzen A."/>
            <person name="Logrieco A.F."/>
            <person name="MacCabe A."/>
            <person name="Maekelae M.R."/>
            <person name="Malavazi I."/>
            <person name="Melin P."/>
            <person name="Meyer V."/>
            <person name="Mielnichuk N."/>
            <person name="Miskei M."/>
            <person name="Molnar A.P."/>
            <person name="Mule G."/>
            <person name="Ngan C.Y."/>
            <person name="Orejas M."/>
            <person name="Orosz E."/>
            <person name="Ouedraogo J.P."/>
            <person name="Overkamp K.M."/>
            <person name="Park H.-S."/>
            <person name="Perrone G."/>
            <person name="Piumi F."/>
            <person name="Punt P.J."/>
            <person name="Ram A.F."/>
            <person name="Ramon A."/>
            <person name="Rauscher S."/>
            <person name="Record E."/>
            <person name="Riano-Pachon D.M."/>
            <person name="Robert V."/>
            <person name="Roehrig J."/>
            <person name="Ruller R."/>
            <person name="Salamov A."/>
            <person name="Salih N.S."/>
            <person name="Samson R.A."/>
            <person name="Sandor E."/>
            <person name="Sanguinetti M."/>
            <person name="Schuetze T."/>
            <person name="Sepcic K."/>
            <person name="Shelest E."/>
            <person name="Sherlock G."/>
            <person name="Sophianopoulou V."/>
            <person name="Squina F.M."/>
            <person name="Sun H."/>
            <person name="Susca A."/>
            <person name="Todd R.B."/>
            <person name="Tsang A."/>
            <person name="Unkles S.E."/>
            <person name="van de Wiele N."/>
            <person name="van Rossen-Uffink D."/>
            <person name="Oliveira J.V."/>
            <person name="Vesth T.C."/>
            <person name="Visser J."/>
            <person name="Yu J.-H."/>
            <person name="Zhou M."/>
            <person name="Andersen M.R."/>
            <person name="Archer D.B."/>
            <person name="Baker S.E."/>
            <person name="Benoit I."/>
            <person name="Brakhage A.A."/>
            <person name="Braus G.H."/>
            <person name="Fischer R."/>
            <person name="Frisvad J.C."/>
            <person name="Goldman G.H."/>
            <person name="Houbraken J."/>
            <person name="Oakley B."/>
            <person name="Pocsi I."/>
            <person name="Scazzocchio C."/>
            <person name="Seiboth B."/>
            <person name="vanKuyk P.A."/>
            <person name="Wortman J."/>
            <person name="Dyer P.S."/>
            <person name="Grigoriev I.V."/>
        </authorList>
    </citation>
    <scope>NUCLEOTIDE SEQUENCE [LARGE SCALE GENOMIC DNA]</scope>
    <source>
        <strain evidence="9">CBS 583.65</strain>
    </source>
</reference>
<accession>A0A1L9PUC7</accession>
<keyword evidence="1" id="KW-0479">Metal-binding</keyword>
<name>A0A1L9PUC7_ASPVE</name>
<dbReference type="PANTHER" id="PTHR47425">
    <property type="entry name" value="FARB-RELATED"/>
    <property type="match status" value="1"/>
</dbReference>
<evidence type="ECO:0000256" key="3">
    <source>
        <dbReference type="ARBA" id="ARBA00023125"/>
    </source>
</evidence>
<dbReference type="PROSITE" id="PS50048">
    <property type="entry name" value="ZN2_CY6_FUNGAL_2"/>
    <property type="match status" value="1"/>
</dbReference>
<evidence type="ECO:0000313" key="9">
    <source>
        <dbReference type="Proteomes" id="UP000184073"/>
    </source>
</evidence>
<dbReference type="GO" id="GO:0003677">
    <property type="term" value="F:DNA binding"/>
    <property type="evidence" value="ECO:0007669"/>
    <property type="project" value="UniProtKB-KW"/>
</dbReference>
<dbReference type="InterPro" id="IPR001138">
    <property type="entry name" value="Zn2Cys6_DnaBD"/>
</dbReference>
<feature type="domain" description="Zn(2)-C6 fungal-type" evidence="7">
    <location>
        <begin position="26"/>
        <end position="58"/>
    </location>
</feature>
<dbReference type="OrthoDB" id="5121955at2759"/>
<keyword evidence="3" id="KW-0238">DNA-binding</keyword>
<evidence type="ECO:0000256" key="5">
    <source>
        <dbReference type="ARBA" id="ARBA00023242"/>
    </source>
</evidence>
<evidence type="ECO:0000256" key="4">
    <source>
        <dbReference type="ARBA" id="ARBA00023163"/>
    </source>
</evidence>
<dbReference type="Gene3D" id="4.10.240.10">
    <property type="entry name" value="Zn(2)-C6 fungal-type DNA-binding domain"/>
    <property type="match status" value="1"/>
</dbReference>
<dbReference type="Pfam" id="PF00172">
    <property type="entry name" value="Zn_clus"/>
    <property type="match status" value="1"/>
</dbReference>
<dbReference type="InterPro" id="IPR036864">
    <property type="entry name" value="Zn2-C6_fun-type_DNA-bd_sf"/>
</dbReference>
<dbReference type="GO" id="GO:0000981">
    <property type="term" value="F:DNA-binding transcription factor activity, RNA polymerase II-specific"/>
    <property type="evidence" value="ECO:0007669"/>
    <property type="project" value="InterPro"/>
</dbReference>
<dbReference type="SMART" id="SM00906">
    <property type="entry name" value="Fungal_trans"/>
    <property type="match status" value="1"/>
</dbReference>
<organism evidence="8 9">
    <name type="scientific">Aspergillus versicolor CBS 583.65</name>
    <dbReference type="NCBI Taxonomy" id="1036611"/>
    <lineage>
        <taxon>Eukaryota</taxon>
        <taxon>Fungi</taxon>
        <taxon>Dikarya</taxon>
        <taxon>Ascomycota</taxon>
        <taxon>Pezizomycotina</taxon>
        <taxon>Eurotiomycetes</taxon>
        <taxon>Eurotiomycetidae</taxon>
        <taxon>Eurotiales</taxon>
        <taxon>Aspergillaceae</taxon>
        <taxon>Aspergillus</taxon>
        <taxon>Aspergillus subgen. Nidulantes</taxon>
    </lineage>
</organism>
<dbReference type="GeneID" id="63728614"/>
<dbReference type="InterPro" id="IPR007219">
    <property type="entry name" value="XnlR_reg_dom"/>
</dbReference>
<dbReference type="CDD" id="cd00067">
    <property type="entry name" value="GAL4"/>
    <property type="match status" value="1"/>
</dbReference>
<feature type="compositionally biased region" description="Low complexity" evidence="6">
    <location>
        <begin position="525"/>
        <end position="539"/>
    </location>
</feature>
<gene>
    <name evidence="8" type="ORF">ASPVEDRAFT_44662</name>
</gene>
<dbReference type="GO" id="GO:0008270">
    <property type="term" value="F:zinc ion binding"/>
    <property type="evidence" value="ECO:0007669"/>
    <property type="project" value="InterPro"/>
</dbReference>
<dbReference type="PANTHER" id="PTHR47425:SF2">
    <property type="entry name" value="FARB-RELATED"/>
    <property type="match status" value="1"/>
</dbReference>
<keyword evidence="4" id="KW-0804">Transcription</keyword>
<dbReference type="Proteomes" id="UP000184073">
    <property type="component" value="Unassembled WGS sequence"/>
</dbReference>
<dbReference type="InterPro" id="IPR052761">
    <property type="entry name" value="Fungal_Detox/Toxin_TFs"/>
</dbReference>